<feature type="compositionally biased region" description="Basic and acidic residues" evidence="6">
    <location>
        <begin position="1"/>
        <end position="19"/>
    </location>
</feature>
<evidence type="ECO:0000256" key="5">
    <source>
        <dbReference type="ARBA" id="ARBA00023136"/>
    </source>
</evidence>
<dbReference type="NCBIfam" id="NF041422">
    <property type="entry name" value="VirB10_subf"/>
    <property type="match status" value="1"/>
</dbReference>
<evidence type="ECO:0000256" key="3">
    <source>
        <dbReference type="ARBA" id="ARBA00022692"/>
    </source>
</evidence>
<keyword evidence="8" id="KW-0614">Plasmid</keyword>
<keyword evidence="4 7" id="KW-1133">Transmembrane helix</keyword>
<comment type="subcellular location">
    <subcellularLocation>
        <location evidence="1">Membrane</location>
        <topology evidence="1">Single-pass membrane protein</topology>
    </subcellularLocation>
</comment>
<dbReference type="Pfam" id="PF03743">
    <property type="entry name" value="TrbI"/>
    <property type="match status" value="1"/>
</dbReference>
<dbReference type="EMBL" id="CP123509">
    <property type="protein sequence ID" value="WGM03752.1"/>
    <property type="molecule type" value="Genomic_DNA"/>
</dbReference>
<reference evidence="8" key="1">
    <citation type="submission" date="2023-04" db="EMBL/GenBank/DDBJ databases">
        <title>Genome dynamics across the evolutionary transition to endosymbiosis.</title>
        <authorList>
            <person name="Siozios S."/>
            <person name="Nadal-Jimenez P."/>
            <person name="Azagi T."/>
            <person name="Sprong H."/>
            <person name="Frost C.L."/>
            <person name="Parratt S.R."/>
            <person name="Taylor G."/>
            <person name="Brettell L."/>
            <person name="Lew K.C."/>
            <person name="Croft L."/>
            <person name="King K.C."/>
            <person name="Brockhurst M.A."/>
            <person name="Hypsa V."/>
            <person name="Novakova E."/>
            <person name="Darby A.C."/>
            <person name="Hurst G.D.D."/>
        </authorList>
    </citation>
    <scope>NUCLEOTIDE SEQUENCE</scope>
    <source>
        <strain evidence="8">APv</strain>
        <plasmid evidence="8">paPv5</plasmid>
    </source>
</reference>
<dbReference type="InterPro" id="IPR005498">
    <property type="entry name" value="T4SS_VirB10/TraB/TrbI"/>
</dbReference>
<evidence type="ECO:0000256" key="1">
    <source>
        <dbReference type="ARBA" id="ARBA00004167"/>
    </source>
</evidence>
<dbReference type="RefSeq" id="WP_280627026.1">
    <property type="nucleotide sequence ID" value="NZ_CP123509.1"/>
</dbReference>
<feature type="compositionally biased region" description="Polar residues" evidence="6">
    <location>
        <begin position="210"/>
        <end position="219"/>
    </location>
</feature>
<name>A0AA95H0G2_9GAMM</name>
<evidence type="ECO:0000256" key="6">
    <source>
        <dbReference type="SAM" id="MobiDB-lite"/>
    </source>
</evidence>
<feature type="transmembrane region" description="Helical" evidence="7">
    <location>
        <begin position="98"/>
        <end position="120"/>
    </location>
</feature>
<feature type="compositionally biased region" description="Basic and acidic residues" evidence="6">
    <location>
        <begin position="220"/>
        <end position="242"/>
    </location>
</feature>
<gene>
    <name evidence="8" type="primary">virB10</name>
    <name evidence="8" type="ORF">QE210_19900</name>
</gene>
<feature type="compositionally biased region" description="Basic and acidic residues" evidence="6">
    <location>
        <begin position="131"/>
        <end position="171"/>
    </location>
</feature>
<comment type="similarity">
    <text evidence="2">Belongs to the TrbI/VirB10 family.</text>
</comment>
<proteinExistence type="inferred from homology"/>
<geneLocation type="plasmid" evidence="8 9">
    <name>paPv5</name>
</geneLocation>
<evidence type="ECO:0000256" key="7">
    <source>
        <dbReference type="SAM" id="Phobius"/>
    </source>
</evidence>
<dbReference type="GO" id="GO:0016020">
    <property type="term" value="C:membrane"/>
    <property type="evidence" value="ECO:0007669"/>
    <property type="project" value="UniProtKB-SubCell"/>
</dbReference>
<dbReference type="InterPro" id="IPR042217">
    <property type="entry name" value="T4SS_VirB10/TrbI"/>
</dbReference>
<feature type="region of interest" description="Disordered" evidence="6">
    <location>
        <begin position="208"/>
        <end position="245"/>
    </location>
</feature>
<feature type="compositionally biased region" description="Polar residues" evidence="6">
    <location>
        <begin position="174"/>
        <end position="188"/>
    </location>
</feature>
<accession>A0AA95H0G2</accession>
<protein>
    <submittedName>
        <fullName evidence="8">VirB10/TraB/TrbI family type IV secretion system protein</fullName>
    </submittedName>
</protein>
<dbReference type="Gene3D" id="2.40.128.260">
    <property type="entry name" value="Type IV secretion system, VirB10/TraB/TrbI"/>
    <property type="match status" value="2"/>
</dbReference>
<sequence length="457" mass="50101">MNHEEKTTDDIEREARKYLAGEAETSPAETANDAIDVKPEEDGTAPEKPQAKTVSDMEKEVKARITAVANEKGHSAKKGGASTAVEVAKTQKRQKNKLLLRIGGAAVVVALIGMVGFHLWETTRIIHTEKPPVSVEKSEGVSNQRRDLGKKVDPFHKEKQTQAQNETEKPADNGGQSRQVTPINSVSAEPSFSEPVFRRYLALETAEEALSTQSHNQTRAQEKQGDKTPARVDAKEAAKPENADASGALNQVTRIPYDPDLYLPENMPIPCALDYRFVSDLAGKIRCTITRDIYSASGNTRLIDKGTTAYGVYNAGTLRHGQGRVFIRITKLRTRQPPYLDIPMSGSQAAGELGESGSDGWIDEHWVDRFGGALMLGMIPDITAAAANQAGKKDRNTDYTENSRQSLAEIARTAFENSVNIPPTLYKNQGDIITLITGQDIDFSAIYQLELKRRKNG</sequence>
<keyword evidence="3 7" id="KW-0812">Transmembrane</keyword>
<evidence type="ECO:0000256" key="2">
    <source>
        <dbReference type="ARBA" id="ARBA00010265"/>
    </source>
</evidence>
<evidence type="ECO:0000313" key="9">
    <source>
        <dbReference type="Proteomes" id="UP001177595"/>
    </source>
</evidence>
<dbReference type="Proteomes" id="UP001177595">
    <property type="component" value="Plasmid paPv5"/>
</dbReference>
<feature type="region of interest" description="Disordered" evidence="6">
    <location>
        <begin position="1"/>
        <end position="57"/>
    </location>
</feature>
<organism evidence="8 9">
    <name type="scientific">Arsenophonus nasoniae</name>
    <name type="common">son-killer infecting Nasonia vitripennis</name>
    <dbReference type="NCBI Taxonomy" id="638"/>
    <lineage>
        <taxon>Bacteria</taxon>
        <taxon>Pseudomonadati</taxon>
        <taxon>Pseudomonadota</taxon>
        <taxon>Gammaproteobacteria</taxon>
        <taxon>Enterobacterales</taxon>
        <taxon>Morganellaceae</taxon>
        <taxon>Arsenophonus</taxon>
    </lineage>
</organism>
<evidence type="ECO:0000256" key="4">
    <source>
        <dbReference type="ARBA" id="ARBA00022989"/>
    </source>
</evidence>
<evidence type="ECO:0000313" key="8">
    <source>
        <dbReference type="EMBL" id="WGM03752.1"/>
    </source>
</evidence>
<feature type="region of interest" description="Disordered" evidence="6">
    <location>
        <begin position="131"/>
        <end position="188"/>
    </location>
</feature>
<dbReference type="AlphaFoldDB" id="A0AA95H0G2"/>
<keyword evidence="5 7" id="KW-0472">Membrane</keyword>
<dbReference type="CDD" id="cd16429">
    <property type="entry name" value="VirB10"/>
    <property type="match status" value="1"/>
</dbReference>